<dbReference type="Gene3D" id="3.30.230.10">
    <property type="match status" value="1"/>
</dbReference>
<feature type="compositionally biased region" description="Basic and acidic residues" evidence="5">
    <location>
        <begin position="187"/>
        <end position="206"/>
    </location>
</feature>
<dbReference type="InterPro" id="IPR009000">
    <property type="entry name" value="Transl_B-barrel_sf"/>
</dbReference>
<dbReference type="Gene3D" id="3.30.70.240">
    <property type="match status" value="1"/>
</dbReference>
<name>A0ABQ2KZ52_9BACL</name>
<dbReference type="InterPro" id="IPR014721">
    <property type="entry name" value="Ribsml_uS5_D2-typ_fold_subgr"/>
</dbReference>
<dbReference type="Gene3D" id="3.30.70.870">
    <property type="entry name" value="Elongation Factor G (Translational Gtpase), domain 3"/>
    <property type="match status" value="1"/>
</dbReference>
<feature type="region of interest" description="Disordered" evidence="5">
    <location>
        <begin position="163"/>
        <end position="216"/>
    </location>
</feature>
<proteinExistence type="predicted"/>
<dbReference type="InterPro" id="IPR035650">
    <property type="entry name" value="Tet_C"/>
</dbReference>
<dbReference type="Gene3D" id="2.40.30.10">
    <property type="entry name" value="Translation factors"/>
    <property type="match status" value="1"/>
</dbReference>
<keyword evidence="4" id="KW-0046">Antibiotic resistance</keyword>
<reference evidence="8" key="1">
    <citation type="journal article" date="2019" name="Int. J. Syst. Evol. Microbiol.">
        <title>The Global Catalogue of Microorganisms (GCM) 10K type strain sequencing project: providing services to taxonomists for standard genome sequencing and annotation.</title>
        <authorList>
            <consortium name="The Broad Institute Genomics Platform"/>
            <consortium name="The Broad Institute Genome Sequencing Center for Infectious Disease"/>
            <person name="Wu L."/>
            <person name="Ma J."/>
        </authorList>
    </citation>
    <scope>NUCLEOTIDE SEQUENCE [LARGE SCALE GENOMIC DNA]</scope>
    <source>
        <strain evidence="8">CGMCC 1.6964</strain>
    </source>
</reference>
<sequence length="735" mass="81651">MAFMKKTIGMLAHVDAGKTTFAEQLLYHTNSIRSRGRVDHRDAFLDSHEIERARGITVFAGQAVMQYNGSTYYLLDTPGHADFSAEMERALRTMDYAVVLLSAVEGVEGHTETVWQLLRRYGIPAFFFINKTDREGADVSRVMGEIRSLLTADAVDLTNTLELDANGSDGSSNGSRDAGGNGDTIGDGEHRQEVSAYDDTRTEKSASNKKMQGTSGRVKTTVTFDDSLKTFLAERDEELLEAYLEDRLTPEQWTNALISMIRGCRIYPCMHGSALLDIGVQEFLTKFDRLTVTDYAAEDKASEEPFAGRVYKIGHDESGTRLTYIKALQGSLGVREFAKYAENVGNATDAENRTNAINAAEGDIREEKITGIRIYSGDRYTQVDRVHAGELFAVTGLTEAHAGMGVGELLHDRVPFEMTPTLTAGVEFPSELPIKDVLRIFRMLEAEDPALGVVWEEELQQLHIRVMGAIQLEVLTSVLRERFGIEVSFSTPEILYRETVAASVMGYGHFEPLKHYAEVHLRIEPGDRGSGVVFVDECHADDLSVGYRNLVGQHVLEREHHGLLTGSPLTDVKVTLLTGRAHNKHTHGGDFREATFRALRQGLEKADNVLLEPCYRFRIRAELEHMGRIMADVQQAHGTFDAPETNETHLLLTGIVPAATFMNYSAELASFTRGRGMLSLSYGSYRPCHNTEETVERKGYDKNADPLYTSSSIFCAKGAGYSVPWDEAEAMMHLL</sequence>
<dbReference type="SUPFAM" id="SSF54980">
    <property type="entry name" value="EF-G C-terminal domain-like"/>
    <property type="match status" value="2"/>
</dbReference>
<dbReference type="InterPro" id="IPR005517">
    <property type="entry name" value="Transl_elong_EFG/EF2_IV"/>
</dbReference>
<dbReference type="Gene3D" id="3.40.50.300">
    <property type="entry name" value="P-loop containing nucleotide triphosphate hydrolases"/>
    <property type="match status" value="1"/>
</dbReference>
<protein>
    <submittedName>
        <fullName evidence="7">Tetracycline resistance protein</fullName>
    </submittedName>
</protein>
<dbReference type="Pfam" id="PF00009">
    <property type="entry name" value="GTP_EFTU"/>
    <property type="match status" value="1"/>
</dbReference>
<dbReference type="InterPro" id="IPR000795">
    <property type="entry name" value="T_Tr_GTP-bd_dom"/>
</dbReference>
<comment type="caution">
    <text evidence="7">The sequence shown here is derived from an EMBL/GenBank/DDBJ whole genome shotgun (WGS) entry which is preliminary data.</text>
</comment>
<dbReference type="PROSITE" id="PS51722">
    <property type="entry name" value="G_TR_2"/>
    <property type="match status" value="1"/>
</dbReference>
<dbReference type="InterPro" id="IPR005225">
    <property type="entry name" value="Small_GTP-bd"/>
</dbReference>
<keyword evidence="8" id="KW-1185">Reference proteome</keyword>
<dbReference type="SUPFAM" id="SSF52540">
    <property type="entry name" value="P-loop containing nucleoside triphosphate hydrolases"/>
    <property type="match status" value="1"/>
</dbReference>
<evidence type="ECO:0000259" key="6">
    <source>
        <dbReference type="PROSITE" id="PS51722"/>
    </source>
</evidence>
<dbReference type="SUPFAM" id="SSF50447">
    <property type="entry name" value="Translation proteins"/>
    <property type="match status" value="1"/>
</dbReference>
<feature type="compositionally biased region" description="Low complexity" evidence="5">
    <location>
        <begin position="164"/>
        <end position="176"/>
    </location>
</feature>
<dbReference type="NCBIfam" id="TIGR00231">
    <property type="entry name" value="small_GTP"/>
    <property type="match status" value="1"/>
</dbReference>
<feature type="domain" description="Tr-type G" evidence="6">
    <location>
        <begin position="3"/>
        <end position="295"/>
    </location>
</feature>
<dbReference type="InterPro" id="IPR031157">
    <property type="entry name" value="G_TR_CS"/>
</dbReference>
<dbReference type="Proteomes" id="UP000606653">
    <property type="component" value="Unassembled WGS sequence"/>
</dbReference>
<dbReference type="SMART" id="SM00889">
    <property type="entry name" value="EFG_IV"/>
    <property type="match status" value="1"/>
</dbReference>
<dbReference type="CDD" id="cd03711">
    <property type="entry name" value="Tet_C"/>
    <property type="match status" value="1"/>
</dbReference>
<dbReference type="Pfam" id="PF00679">
    <property type="entry name" value="EFG_C"/>
    <property type="match status" value="1"/>
</dbReference>
<dbReference type="SMART" id="SM00838">
    <property type="entry name" value="EFG_C"/>
    <property type="match status" value="1"/>
</dbReference>
<dbReference type="InterPro" id="IPR027417">
    <property type="entry name" value="P-loop_NTPase"/>
</dbReference>
<evidence type="ECO:0000256" key="5">
    <source>
        <dbReference type="SAM" id="MobiDB-lite"/>
    </source>
</evidence>
<dbReference type="PRINTS" id="PR00315">
    <property type="entry name" value="ELONGATNFCT"/>
</dbReference>
<accession>A0ABQ2KZ52</accession>
<dbReference type="SUPFAM" id="SSF54211">
    <property type="entry name" value="Ribosomal protein S5 domain 2-like"/>
    <property type="match status" value="1"/>
</dbReference>
<evidence type="ECO:0000256" key="2">
    <source>
        <dbReference type="ARBA" id="ARBA00022917"/>
    </source>
</evidence>
<dbReference type="EMBL" id="BMLN01000004">
    <property type="protein sequence ID" value="GGN97642.1"/>
    <property type="molecule type" value="Genomic_DNA"/>
</dbReference>
<organism evidence="7 8">
    <name type="scientific">Saccharibacillus kuerlensis</name>
    <dbReference type="NCBI Taxonomy" id="459527"/>
    <lineage>
        <taxon>Bacteria</taxon>
        <taxon>Bacillati</taxon>
        <taxon>Bacillota</taxon>
        <taxon>Bacilli</taxon>
        <taxon>Bacillales</taxon>
        <taxon>Paenibacillaceae</taxon>
        <taxon>Saccharibacillus</taxon>
    </lineage>
</organism>
<dbReference type="PANTHER" id="PTHR43261:SF1">
    <property type="entry name" value="RIBOSOME-RELEASING FACTOR 2, MITOCHONDRIAL"/>
    <property type="match status" value="1"/>
</dbReference>
<keyword evidence="2" id="KW-0648">Protein biosynthesis</keyword>
<evidence type="ECO:0000256" key="3">
    <source>
        <dbReference type="ARBA" id="ARBA00023134"/>
    </source>
</evidence>
<dbReference type="InterPro" id="IPR020568">
    <property type="entry name" value="Ribosomal_Su5_D2-typ_SF"/>
</dbReference>
<evidence type="ECO:0000256" key="1">
    <source>
        <dbReference type="ARBA" id="ARBA00022741"/>
    </source>
</evidence>
<dbReference type="PANTHER" id="PTHR43261">
    <property type="entry name" value="TRANSLATION ELONGATION FACTOR G-RELATED"/>
    <property type="match status" value="1"/>
</dbReference>
<keyword evidence="1" id="KW-0547">Nucleotide-binding</keyword>
<dbReference type="Pfam" id="PF03764">
    <property type="entry name" value="EFG_IV"/>
    <property type="match status" value="1"/>
</dbReference>
<dbReference type="PROSITE" id="PS00301">
    <property type="entry name" value="G_TR_1"/>
    <property type="match status" value="1"/>
</dbReference>
<gene>
    <name evidence="7" type="primary">tet(M)</name>
    <name evidence="7" type="ORF">GCM10010969_15680</name>
</gene>
<evidence type="ECO:0000256" key="4">
    <source>
        <dbReference type="ARBA" id="ARBA00023251"/>
    </source>
</evidence>
<evidence type="ECO:0000313" key="7">
    <source>
        <dbReference type="EMBL" id="GGN97642.1"/>
    </source>
</evidence>
<keyword evidence="3" id="KW-0342">GTP-binding</keyword>
<dbReference type="InterPro" id="IPR035647">
    <property type="entry name" value="EFG_III/V"/>
</dbReference>
<evidence type="ECO:0000313" key="8">
    <source>
        <dbReference type="Proteomes" id="UP000606653"/>
    </source>
</evidence>
<dbReference type="InterPro" id="IPR000640">
    <property type="entry name" value="EFG_V-like"/>
</dbReference>